<reference evidence="2 3" key="1">
    <citation type="submission" date="2018-11" db="EMBL/GenBank/DDBJ databases">
        <title>Genome sequence of Saitozyma podzolica DSM 27192.</title>
        <authorList>
            <person name="Aliyu H."/>
            <person name="Gorte O."/>
            <person name="Ochsenreither K."/>
        </authorList>
    </citation>
    <scope>NUCLEOTIDE SEQUENCE [LARGE SCALE GENOMIC DNA]</scope>
    <source>
        <strain evidence="2 3">DSM 27192</strain>
    </source>
</reference>
<feature type="transmembrane region" description="Helical" evidence="1">
    <location>
        <begin position="86"/>
        <end position="109"/>
    </location>
</feature>
<feature type="transmembrane region" description="Helical" evidence="1">
    <location>
        <begin position="24"/>
        <end position="42"/>
    </location>
</feature>
<evidence type="ECO:0000313" key="3">
    <source>
        <dbReference type="Proteomes" id="UP000279259"/>
    </source>
</evidence>
<sequence length="277" mass="30112">MSTSSESALDSINFSGGIPSSADLAPSIIFTILYVASVPLLVWRLMRGHSPILLMIRPCIFVLVRIGTLILRAVMSKNSFGEGELIAELVLVSIGYLFLIDPVVGLWNLHVDTAVPRDQRPSWVKRLASLMRIGLLAAIGTAIAGSALVSSALTDGSNLSTVIDLRRASAIISLAVIGITGLAIIQTHLRFGLDARRTGYLLIPTVCLLIVAIYRVVQVFSTDPNATIRKLPAFWVLQITFEFLAYVCFIAININEWFPGAPKTEDVEMARSAQYKA</sequence>
<proteinExistence type="predicted"/>
<feature type="transmembrane region" description="Helical" evidence="1">
    <location>
        <begin position="170"/>
        <end position="189"/>
    </location>
</feature>
<accession>A0A427YTU5</accession>
<dbReference type="PANTHER" id="PTHR42109">
    <property type="entry name" value="UNPLACED GENOMIC SCAFFOLD UM_SCAF_CONTIG_1.265, WHOLE GENOME SHOTGUN SEQUENCE"/>
    <property type="match status" value="1"/>
</dbReference>
<evidence type="ECO:0000256" key="1">
    <source>
        <dbReference type="SAM" id="Phobius"/>
    </source>
</evidence>
<keyword evidence="1" id="KW-0472">Membrane</keyword>
<comment type="caution">
    <text evidence="2">The sequence shown here is derived from an EMBL/GenBank/DDBJ whole genome shotgun (WGS) entry which is preliminary data.</text>
</comment>
<organism evidence="2 3">
    <name type="scientific">Saitozyma podzolica</name>
    <dbReference type="NCBI Taxonomy" id="1890683"/>
    <lineage>
        <taxon>Eukaryota</taxon>
        <taxon>Fungi</taxon>
        <taxon>Dikarya</taxon>
        <taxon>Basidiomycota</taxon>
        <taxon>Agaricomycotina</taxon>
        <taxon>Tremellomycetes</taxon>
        <taxon>Tremellales</taxon>
        <taxon>Trimorphomycetaceae</taxon>
        <taxon>Saitozyma</taxon>
    </lineage>
</organism>
<dbReference type="OrthoDB" id="2562239at2759"/>
<dbReference type="AlphaFoldDB" id="A0A427YTU5"/>
<dbReference type="PANTHER" id="PTHR42109:SF2">
    <property type="entry name" value="INTEGRAL MEMBRANE PROTEIN"/>
    <property type="match status" value="1"/>
</dbReference>
<keyword evidence="1" id="KW-1133">Transmembrane helix</keyword>
<gene>
    <name evidence="2" type="ORF">EHS25_004368</name>
</gene>
<feature type="transmembrane region" description="Helical" evidence="1">
    <location>
        <begin position="54"/>
        <end position="74"/>
    </location>
</feature>
<feature type="transmembrane region" description="Helical" evidence="1">
    <location>
        <begin position="201"/>
        <end position="221"/>
    </location>
</feature>
<evidence type="ECO:0000313" key="2">
    <source>
        <dbReference type="EMBL" id="RSH94564.1"/>
    </source>
</evidence>
<keyword evidence="1" id="KW-0812">Transmembrane</keyword>
<feature type="transmembrane region" description="Helical" evidence="1">
    <location>
        <begin position="233"/>
        <end position="254"/>
    </location>
</feature>
<keyword evidence="3" id="KW-1185">Reference proteome</keyword>
<dbReference type="Proteomes" id="UP000279259">
    <property type="component" value="Unassembled WGS sequence"/>
</dbReference>
<dbReference type="EMBL" id="RSCD01000002">
    <property type="protein sequence ID" value="RSH94564.1"/>
    <property type="molecule type" value="Genomic_DNA"/>
</dbReference>
<protein>
    <submittedName>
        <fullName evidence="2">Uncharacterized protein</fullName>
    </submittedName>
</protein>
<feature type="transmembrane region" description="Helical" evidence="1">
    <location>
        <begin position="130"/>
        <end position="150"/>
    </location>
</feature>
<name>A0A427YTU5_9TREE</name>